<sequence length="92" mass="10344">MPLAPSEFGSKELAMEITVLNTPIAFGNEANDPVKYLFFLSAKDSNTHLESLAQLVDLLEDSHFYTMLDTATEASQILDYIKDNENKKTEEE</sequence>
<dbReference type="STRING" id="640938.TR210_2731"/>
<dbReference type="InterPro" id="IPR016152">
    <property type="entry name" value="PTrfase/Anion_transptr"/>
</dbReference>
<dbReference type="GO" id="GO:0009401">
    <property type="term" value="P:phosphoenolpyruvate-dependent sugar phosphotransferase system"/>
    <property type="evidence" value="ECO:0007669"/>
    <property type="project" value="UniProtKB-KW"/>
</dbReference>
<keyword evidence="6" id="KW-0418">Kinase</keyword>
<evidence type="ECO:0000256" key="3">
    <source>
        <dbReference type="ARBA" id="ARBA00022490"/>
    </source>
</evidence>
<reference evidence="8 10" key="1">
    <citation type="submission" date="2016-02" db="EMBL/GenBank/DDBJ databases">
        <authorList>
            <person name="Wen L."/>
            <person name="He K."/>
            <person name="Yang H."/>
        </authorList>
    </citation>
    <scope>NUCLEOTIDE SEQUENCE [LARGE SCALE GENOMIC DNA]</scope>
    <source>
        <strain evidence="8">Trichococcus_R210</strain>
    </source>
</reference>
<dbReference type="SUPFAM" id="SSF55804">
    <property type="entry name" value="Phoshotransferase/anion transport protein"/>
    <property type="match status" value="1"/>
</dbReference>
<evidence type="ECO:0000256" key="5">
    <source>
        <dbReference type="ARBA" id="ARBA00022683"/>
    </source>
</evidence>
<dbReference type="PANTHER" id="PTHR36203">
    <property type="entry name" value="ASCORBATE-SPECIFIC PTS SYSTEM EIIA COMPONENT"/>
    <property type="match status" value="1"/>
</dbReference>
<evidence type="ECO:0000256" key="6">
    <source>
        <dbReference type="ARBA" id="ARBA00022777"/>
    </source>
</evidence>
<dbReference type="AlphaFoldDB" id="A0A143ZAC6"/>
<accession>A0A143ZAC6</accession>
<dbReference type="Pfam" id="PF00359">
    <property type="entry name" value="PTS_EIIA_2"/>
    <property type="match status" value="1"/>
</dbReference>
<dbReference type="GO" id="GO:0005737">
    <property type="term" value="C:cytoplasm"/>
    <property type="evidence" value="ECO:0007669"/>
    <property type="project" value="UniProtKB-SubCell"/>
</dbReference>
<gene>
    <name evidence="9" type="ORF">SAMN05216375_1484</name>
    <name evidence="8" type="ORF">TR210_2731</name>
</gene>
<keyword evidence="8" id="KW-0670">Pyruvate</keyword>
<dbReference type="GO" id="GO:0016301">
    <property type="term" value="F:kinase activity"/>
    <property type="evidence" value="ECO:0007669"/>
    <property type="project" value="UniProtKB-KW"/>
</dbReference>
<reference evidence="9 11" key="2">
    <citation type="submission" date="2016-10" db="EMBL/GenBank/DDBJ databases">
        <authorList>
            <person name="Varghese N."/>
            <person name="Submissions S."/>
        </authorList>
    </citation>
    <scope>NUCLEOTIDE SEQUENCE [LARGE SCALE GENOMIC DNA]</scope>
    <source>
        <strain evidence="9 11">DSM 22150</strain>
    </source>
</reference>
<dbReference type="EMBL" id="FNYT01000048">
    <property type="protein sequence ID" value="SEJ96254.1"/>
    <property type="molecule type" value="Genomic_DNA"/>
</dbReference>
<proteinExistence type="predicted"/>
<dbReference type="Gene3D" id="3.40.930.10">
    <property type="entry name" value="Mannitol-specific EII, Chain A"/>
    <property type="match status" value="1"/>
</dbReference>
<dbReference type="Proteomes" id="UP000076878">
    <property type="component" value="Unassembled WGS sequence"/>
</dbReference>
<evidence type="ECO:0000313" key="10">
    <source>
        <dbReference type="Proteomes" id="UP000076878"/>
    </source>
</evidence>
<dbReference type="InterPro" id="IPR051351">
    <property type="entry name" value="Ascorbate-PTS_EIIA_comp"/>
</dbReference>
<evidence type="ECO:0000259" key="7">
    <source>
        <dbReference type="PROSITE" id="PS51094"/>
    </source>
</evidence>
<feature type="domain" description="PTS EIIA type-2" evidence="7">
    <location>
        <begin position="1"/>
        <end position="84"/>
    </location>
</feature>
<protein>
    <submittedName>
        <fullName evidence="8">Phosphoenolpyruvate-dependent sugar phosphotransferase system eiia 2</fullName>
    </submittedName>
    <submittedName>
        <fullName evidence="9">Phosphoenolpyruvate-dependent sugar phosphotransferase system, EIIA 2</fullName>
    </submittedName>
</protein>
<keyword evidence="3" id="KW-0963">Cytoplasm</keyword>
<name>A0A143ZAC6_9LACT</name>
<evidence type="ECO:0000256" key="1">
    <source>
        <dbReference type="ARBA" id="ARBA00004496"/>
    </source>
</evidence>
<keyword evidence="4 8" id="KW-0808">Transferase</keyword>
<organism evidence="8 10">
    <name type="scientific">Trichococcus ilyis</name>
    <dbReference type="NCBI Taxonomy" id="640938"/>
    <lineage>
        <taxon>Bacteria</taxon>
        <taxon>Bacillati</taxon>
        <taxon>Bacillota</taxon>
        <taxon>Bacilli</taxon>
        <taxon>Lactobacillales</taxon>
        <taxon>Carnobacteriaceae</taxon>
        <taxon>Trichococcus</taxon>
    </lineage>
</organism>
<dbReference type="PANTHER" id="PTHR36203:SF5">
    <property type="entry name" value="PTS SYSTEM, EIIA COMPONENT"/>
    <property type="match status" value="1"/>
</dbReference>
<evidence type="ECO:0000313" key="9">
    <source>
        <dbReference type="EMBL" id="SEJ96254.1"/>
    </source>
</evidence>
<dbReference type="EMBL" id="FJNB01000028">
    <property type="protein sequence ID" value="CZR09489.1"/>
    <property type="molecule type" value="Genomic_DNA"/>
</dbReference>
<dbReference type="Proteomes" id="UP000199280">
    <property type="component" value="Unassembled WGS sequence"/>
</dbReference>
<keyword evidence="5" id="KW-0598">Phosphotransferase system</keyword>
<evidence type="ECO:0000313" key="11">
    <source>
        <dbReference type="Proteomes" id="UP000199280"/>
    </source>
</evidence>
<keyword evidence="11" id="KW-1185">Reference proteome</keyword>
<dbReference type="PROSITE" id="PS51094">
    <property type="entry name" value="PTS_EIIA_TYPE_2"/>
    <property type="match status" value="1"/>
</dbReference>
<evidence type="ECO:0000256" key="2">
    <source>
        <dbReference type="ARBA" id="ARBA00022448"/>
    </source>
</evidence>
<comment type="subcellular location">
    <subcellularLocation>
        <location evidence="1">Cytoplasm</location>
    </subcellularLocation>
</comment>
<evidence type="ECO:0000313" key="8">
    <source>
        <dbReference type="EMBL" id="CZR09489.1"/>
    </source>
</evidence>
<dbReference type="InterPro" id="IPR002178">
    <property type="entry name" value="PTS_EIIA_type-2_dom"/>
</dbReference>
<keyword evidence="2" id="KW-0813">Transport</keyword>
<evidence type="ECO:0000256" key="4">
    <source>
        <dbReference type="ARBA" id="ARBA00022679"/>
    </source>
</evidence>